<evidence type="ECO:0000313" key="1">
    <source>
        <dbReference type="EMBL" id="KAJ7605882.1"/>
    </source>
</evidence>
<reference evidence="1" key="1">
    <citation type="submission" date="2023-03" db="EMBL/GenBank/DDBJ databases">
        <title>Massive genome expansion in bonnet fungi (Mycena s.s.) driven by repeated elements and novel gene families across ecological guilds.</title>
        <authorList>
            <consortium name="Lawrence Berkeley National Laboratory"/>
            <person name="Harder C.B."/>
            <person name="Miyauchi S."/>
            <person name="Viragh M."/>
            <person name="Kuo A."/>
            <person name="Thoen E."/>
            <person name="Andreopoulos B."/>
            <person name="Lu D."/>
            <person name="Skrede I."/>
            <person name="Drula E."/>
            <person name="Henrissat B."/>
            <person name="Morin E."/>
            <person name="Kohler A."/>
            <person name="Barry K."/>
            <person name="LaButti K."/>
            <person name="Morin E."/>
            <person name="Salamov A."/>
            <person name="Lipzen A."/>
            <person name="Mereny Z."/>
            <person name="Hegedus B."/>
            <person name="Baldrian P."/>
            <person name="Stursova M."/>
            <person name="Weitz H."/>
            <person name="Taylor A."/>
            <person name="Grigoriev I.V."/>
            <person name="Nagy L.G."/>
            <person name="Martin F."/>
            <person name="Kauserud H."/>
        </authorList>
    </citation>
    <scope>NUCLEOTIDE SEQUENCE</scope>
    <source>
        <strain evidence="1">9284</strain>
    </source>
</reference>
<comment type="caution">
    <text evidence="1">The sequence shown here is derived from an EMBL/GenBank/DDBJ whole genome shotgun (WGS) entry which is preliminary data.</text>
</comment>
<keyword evidence="2" id="KW-1185">Reference proteome</keyword>
<gene>
    <name evidence="1" type="ORF">FB45DRAFT_1041798</name>
</gene>
<name>A0AAD7B010_9AGAR</name>
<dbReference type="Proteomes" id="UP001221142">
    <property type="component" value="Unassembled WGS sequence"/>
</dbReference>
<organism evidence="1 2">
    <name type="scientific">Roridomyces roridus</name>
    <dbReference type="NCBI Taxonomy" id="1738132"/>
    <lineage>
        <taxon>Eukaryota</taxon>
        <taxon>Fungi</taxon>
        <taxon>Dikarya</taxon>
        <taxon>Basidiomycota</taxon>
        <taxon>Agaricomycotina</taxon>
        <taxon>Agaricomycetes</taxon>
        <taxon>Agaricomycetidae</taxon>
        <taxon>Agaricales</taxon>
        <taxon>Marasmiineae</taxon>
        <taxon>Mycenaceae</taxon>
        <taxon>Roridomyces</taxon>
    </lineage>
</organism>
<accession>A0AAD7B010</accession>
<evidence type="ECO:0008006" key="3">
    <source>
        <dbReference type="Google" id="ProtNLM"/>
    </source>
</evidence>
<sequence>MGRAMPDEIIHEILSPALSISDDIFSARFVYSPSAPWLESSAAILLVCKAWLRVATPLLYHTVILRNKGQAQALSVVLHSNADLGRLVKKLRVDSRYGSSMHKILQQTKNLTDIFIPLQFKLGDNARGLCRGLPLIDPVRVLVDTGLLIETTVRQSHKALVDVVVEYIPKWKNLAIFEMPHDRPDSNLNETLSLPLKQAPNLRTLILSYNARALFRDGSIPHYISTIVQNTSLQDIRPKTRSRKALKPAFVETVQGNDRLRELIDPNLFGPKTGFAPQLAGNPKVADVIWDRVLYYIFCEDHDESHDEYWEDGDSDYEFDDEGNKIEHLWDPLLVCKQFLRLGTAHFYSHDIYIWTCKSMRLLTEHLLDQPSLGAHVRRLILSTGDEQTTNDLQNLFSQVPHLTELSSVKALTLPWLIFDELSLRYGSHLELFYEITVTQCFDKANPIVFHRLSRMQYFFWKSDTEFDTTDMFTASNGFTQLKYLTVARAHPSFFIILSQMQLPSLTTVSLYAEQVDTLIFFEKHGEKICELCVGSPAFNADIFHCCPNMEYLSVRMASKEEMSIVARILKQCGTHRTLERITIDPEGWVRLSS</sequence>
<dbReference type="AlphaFoldDB" id="A0AAD7B010"/>
<protein>
    <recommendedName>
        <fullName evidence="3">F-box domain-containing protein</fullName>
    </recommendedName>
</protein>
<proteinExistence type="predicted"/>
<dbReference type="EMBL" id="JARKIF010000066">
    <property type="protein sequence ID" value="KAJ7605882.1"/>
    <property type="molecule type" value="Genomic_DNA"/>
</dbReference>
<evidence type="ECO:0000313" key="2">
    <source>
        <dbReference type="Proteomes" id="UP001221142"/>
    </source>
</evidence>